<keyword evidence="3" id="KW-1185">Reference proteome</keyword>
<dbReference type="EMBL" id="JAWXVI010000011">
    <property type="protein sequence ID" value="MDX6191656.1"/>
    <property type="molecule type" value="Genomic_DNA"/>
</dbReference>
<protein>
    <recommendedName>
        <fullName evidence="4">DUF4369 domain-containing protein</fullName>
    </recommendedName>
</protein>
<evidence type="ECO:0000256" key="1">
    <source>
        <dbReference type="SAM" id="SignalP"/>
    </source>
</evidence>
<accession>A0ABU4RMC4</accession>
<dbReference type="RefSeq" id="WP_230002185.1">
    <property type="nucleotide sequence ID" value="NZ_CP087134.1"/>
</dbReference>
<gene>
    <name evidence="2" type="ORF">SGQ83_20040</name>
</gene>
<evidence type="ECO:0000313" key="2">
    <source>
        <dbReference type="EMBL" id="MDX6191656.1"/>
    </source>
</evidence>
<evidence type="ECO:0008006" key="4">
    <source>
        <dbReference type="Google" id="ProtNLM"/>
    </source>
</evidence>
<evidence type="ECO:0000313" key="3">
    <source>
        <dbReference type="Proteomes" id="UP001273350"/>
    </source>
</evidence>
<organism evidence="2 3">
    <name type="scientific">Flavobacterium cupriresistens</name>
    <dbReference type="NCBI Taxonomy" id="2893885"/>
    <lineage>
        <taxon>Bacteria</taxon>
        <taxon>Pseudomonadati</taxon>
        <taxon>Bacteroidota</taxon>
        <taxon>Flavobacteriia</taxon>
        <taxon>Flavobacteriales</taxon>
        <taxon>Flavobacteriaceae</taxon>
        <taxon>Flavobacterium</taxon>
    </lineage>
</organism>
<sequence>MTNIVKAIVLFFITSLLIAACSNDELTPLYEEQKAGKVVIRGYNGAQDSIQVSLNGKLLVVDKRNAFLKKTENNYEFVFYGQSSKTVVISLKKTKQILHSYTFTTAKPVDTVSFYTKENVWIENVLANKPGTLSAAGNTGYKFIFPSVNQYSKSGYNGTLDAILRKTNGQQIGRIENIKKDRFSTFFEFPFSLPPIVNVELVKHGTDESYVPGRKVSFLMVMQKNKSKLIVLEEKADANGAFSGVDGSINLTDYFSF</sequence>
<keyword evidence="1" id="KW-0732">Signal</keyword>
<comment type="caution">
    <text evidence="2">The sequence shown here is derived from an EMBL/GenBank/DDBJ whole genome shotgun (WGS) entry which is preliminary data.</text>
</comment>
<feature type="chain" id="PRO_5047180203" description="DUF4369 domain-containing protein" evidence="1">
    <location>
        <begin position="20"/>
        <end position="257"/>
    </location>
</feature>
<reference evidence="2 3" key="1">
    <citation type="submission" date="2023-11" db="EMBL/GenBank/DDBJ databases">
        <title>Unpublished Manusciprt.</title>
        <authorList>
            <person name="Saticioglu I.B."/>
            <person name="Ay H."/>
            <person name="Ajmi N."/>
            <person name="Altun S."/>
            <person name="Duman M."/>
        </authorList>
    </citation>
    <scope>NUCLEOTIDE SEQUENCE [LARGE SCALE GENOMIC DNA]</scope>
    <source>
        <strain evidence="2 3">Fl-318</strain>
    </source>
</reference>
<dbReference type="PROSITE" id="PS51257">
    <property type="entry name" value="PROKAR_LIPOPROTEIN"/>
    <property type="match status" value="1"/>
</dbReference>
<name>A0ABU4RMC4_9FLAO</name>
<dbReference type="Proteomes" id="UP001273350">
    <property type="component" value="Unassembled WGS sequence"/>
</dbReference>
<feature type="signal peptide" evidence="1">
    <location>
        <begin position="1"/>
        <end position="19"/>
    </location>
</feature>
<proteinExistence type="predicted"/>